<evidence type="ECO:0000313" key="3">
    <source>
        <dbReference type="Proteomes" id="UP000184185"/>
    </source>
</evidence>
<evidence type="ECO:0000313" key="2">
    <source>
        <dbReference type="EMBL" id="SHJ65950.1"/>
    </source>
</evidence>
<evidence type="ECO:0008006" key="4">
    <source>
        <dbReference type="Google" id="ProtNLM"/>
    </source>
</evidence>
<feature type="transmembrane region" description="Helical" evidence="1">
    <location>
        <begin position="152"/>
        <end position="173"/>
    </location>
</feature>
<organism evidence="2 3">
    <name type="scientific">Pseudobutyrivibrio xylanivorans DSM 14809</name>
    <dbReference type="NCBI Taxonomy" id="1123012"/>
    <lineage>
        <taxon>Bacteria</taxon>
        <taxon>Bacillati</taxon>
        <taxon>Bacillota</taxon>
        <taxon>Clostridia</taxon>
        <taxon>Lachnospirales</taxon>
        <taxon>Lachnospiraceae</taxon>
        <taxon>Pseudobutyrivibrio</taxon>
    </lineage>
</organism>
<dbReference type="STRING" id="185007.SAMN02910350_00225"/>
<reference evidence="2 3" key="1">
    <citation type="submission" date="2016-11" db="EMBL/GenBank/DDBJ databases">
        <authorList>
            <person name="Jaros S."/>
            <person name="Januszkiewicz K."/>
            <person name="Wedrychowicz H."/>
        </authorList>
    </citation>
    <scope>NUCLEOTIDE SEQUENCE [LARGE SCALE GENOMIC DNA]</scope>
    <source>
        <strain evidence="2 3">DSM 14809</strain>
    </source>
</reference>
<dbReference type="AlphaFoldDB" id="A0A1M6L423"/>
<keyword evidence="3" id="KW-1185">Reference proteome</keyword>
<accession>A0A1M6L423</accession>
<feature type="transmembrane region" description="Helical" evidence="1">
    <location>
        <begin position="48"/>
        <end position="70"/>
    </location>
</feature>
<dbReference type="Proteomes" id="UP000184185">
    <property type="component" value="Unassembled WGS sequence"/>
</dbReference>
<feature type="transmembrane region" description="Helical" evidence="1">
    <location>
        <begin position="12"/>
        <end position="36"/>
    </location>
</feature>
<evidence type="ECO:0000256" key="1">
    <source>
        <dbReference type="SAM" id="Phobius"/>
    </source>
</evidence>
<sequence>MSELSKRSAKYYLIQGMQMMGIMVVLQAILCVEWFLMADDRNNLFDHIIRMVLMCGVMFMILFNLIYAVYGPNWLDSLVLSMGARRKDIFVGEIIKQFTYIILNTVVYLVISVTTGNNIWVPIIILAAVGAALAGAIGQVIGFKIKKYGKAYLFVIAIVAGCLGVFASLTTVLEIDLLGLLRNRVGWIIVIAVVLFGLFEFWSYKLGQKSMVM</sequence>
<name>A0A1M6L423_PSEXY</name>
<feature type="transmembrane region" description="Helical" evidence="1">
    <location>
        <begin position="185"/>
        <end position="204"/>
    </location>
</feature>
<keyword evidence="1" id="KW-0812">Transmembrane</keyword>
<gene>
    <name evidence="2" type="ORF">SAMN02745725_03014</name>
</gene>
<dbReference type="RefSeq" id="WP_072919506.1">
    <property type="nucleotide sequence ID" value="NZ_FQYQ01000037.1"/>
</dbReference>
<dbReference type="OrthoDB" id="2004220at2"/>
<keyword evidence="1" id="KW-0472">Membrane</keyword>
<protein>
    <recommendedName>
        <fullName evidence="4">ABC-2 family transporter protein</fullName>
    </recommendedName>
</protein>
<feature type="transmembrane region" description="Helical" evidence="1">
    <location>
        <begin position="119"/>
        <end position="140"/>
    </location>
</feature>
<keyword evidence="1" id="KW-1133">Transmembrane helix</keyword>
<feature type="transmembrane region" description="Helical" evidence="1">
    <location>
        <begin position="90"/>
        <end position="113"/>
    </location>
</feature>
<dbReference type="EMBL" id="FQYQ01000037">
    <property type="protein sequence ID" value="SHJ65950.1"/>
    <property type="molecule type" value="Genomic_DNA"/>
</dbReference>
<proteinExistence type="predicted"/>